<organism evidence="1">
    <name type="scientific">viral metagenome</name>
    <dbReference type="NCBI Taxonomy" id="1070528"/>
    <lineage>
        <taxon>unclassified sequences</taxon>
        <taxon>metagenomes</taxon>
        <taxon>organismal metagenomes</taxon>
    </lineage>
</organism>
<evidence type="ECO:0000313" key="1">
    <source>
        <dbReference type="EMBL" id="QHU21115.1"/>
    </source>
</evidence>
<dbReference type="EMBL" id="MN740978">
    <property type="protein sequence ID" value="QHU21115.1"/>
    <property type="molecule type" value="Genomic_DNA"/>
</dbReference>
<sequence length="270" mass="31645">MKNIIITFALIITLYYFYGFIKRENFVSQEISDLNYQRNTNKVTFLTAEQTKNYILEDGDTYIHDLSQWDLFARKIDSTDDYKIASAHTSMNFTNEQKDRFSKATIAADAFFNTIHTTHTTNIDSIDGNKIANIPWIFAMTDGTVYEDGLPHTRGNIIFVSNNITETPDYLIKTFIHEKIHIYERMYPADIDQFLIKNRYTRVKRRYGIPRIRANPDLDEWVYVDEKNGKELMALYSSDKPHNITDVILNDTALEHPYELLAYKIADLYK</sequence>
<protein>
    <submittedName>
        <fullName evidence="1">Uncharacterized protein</fullName>
    </submittedName>
</protein>
<accession>A0A6C0KT27</accession>
<name>A0A6C0KT27_9ZZZZ</name>
<proteinExistence type="predicted"/>
<dbReference type="AlphaFoldDB" id="A0A6C0KT27"/>
<reference evidence="1" key="1">
    <citation type="journal article" date="2020" name="Nature">
        <title>Giant virus diversity and host interactions through global metagenomics.</title>
        <authorList>
            <person name="Schulz F."/>
            <person name="Roux S."/>
            <person name="Paez-Espino D."/>
            <person name="Jungbluth S."/>
            <person name="Walsh D.A."/>
            <person name="Denef V.J."/>
            <person name="McMahon K.D."/>
            <person name="Konstantinidis K.T."/>
            <person name="Eloe-Fadrosh E.A."/>
            <person name="Kyrpides N.C."/>
            <person name="Woyke T."/>
        </authorList>
    </citation>
    <scope>NUCLEOTIDE SEQUENCE</scope>
    <source>
        <strain evidence="1">GVMAG-S-3300013094-100</strain>
    </source>
</reference>